<sequence>MAGPVAAAKTLWYDRPRYVFVEFCVEDSRDVHVHLDDHRLRLRWAGGAGAARGAPISLEGLAITLCCDCQRSAISLQHTLFQDSQNKRSGRSITVFVRKWKDKVPWPRLTKEEFKVGASVVHPSHCTPETELGGEGICH</sequence>
<name>A0ABM1KHF4_GEKJA</name>
<evidence type="ECO:0000313" key="1">
    <source>
        <dbReference type="Proteomes" id="UP000694871"/>
    </source>
</evidence>
<dbReference type="Gene3D" id="2.60.40.790">
    <property type="match status" value="1"/>
</dbReference>
<dbReference type="InterPro" id="IPR008978">
    <property type="entry name" value="HSP20-like_chaperone"/>
</dbReference>
<evidence type="ECO:0008006" key="3">
    <source>
        <dbReference type="Google" id="ProtNLM"/>
    </source>
</evidence>
<organism evidence="1 2">
    <name type="scientific">Gekko japonicus</name>
    <name type="common">Schlegel's Japanese gecko</name>
    <dbReference type="NCBI Taxonomy" id="146911"/>
    <lineage>
        <taxon>Eukaryota</taxon>
        <taxon>Metazoa</taxon>
        <taxon>Chordata</taxon>
        <taxon>Craniata</taxon>
        <taxon>Vertebrata</taxon>
        <taxon>Euteleostomi</taxon>
        <taxon>Lepidosauria</taxon>
        <taxon>Squamata</taxon>
        <taxon>Bifurcata</taxon>
        <taxon>Gekkota</taxon>
        <taxon>Gekkonidae</taxon>
        <taxon>Gekkoninae</taxon>
        <taxon>Gekko</taxon>
    </lineage>
</organism>
<accession>A0ABM1KHF4</accession>
<dbReference type="PANTHER" id="PTHR22932:SF4">
    <property type="entry name" value="PROTEIN PTGES3L-RELATED"/>
    <property type="match status" value="1"/>
</dbReference>
<dbReference type="SUPFAM" id="SSF49764">
    <property type="entry name" value="HSP20-like chaperones"/>
    <property type="match status" value="1"/>
</dbReference>
<proteinExistence type="predicted"/>
<feature type="non-terminal residue" evidence="2">
    <location>
        <position position="139"/>
    </location>
</feature>
<evidence type="ECO:0000313" key="2">
    <source>
        <dbReference type="RefSeq" id="XP_015273141.1"/>
    </source>
</evidence>
<dbReference type="GeneID" id="107115879"/>
<keyword evidence="1" id="KW-1185">Reference proteome</keyword>
<dbReference type="InterPro" id="IPR045250">
    <property type="entry name" value="p23-like"/>
</dbReference>
<dbReference type="PANTHER" id="PTHR22932">
    <property type="entry name" value="TELOMERASE-BINDING PROTEIN P23 HSP90 CO-CHAPERONE"/>
    <property type="match status" value="1"/>
</dbReference>
<protein>
    <recommendedName>
        <fullName evidence="3">CS domain-containing protein</fullName>
    </recommendedName>
</protein>
<gene>
    <name evidence="2" type="primary">PTGES3L</name>
</gene>
<reference evidence="2" key="1">
    <citation type="submission" date="2025-08" db="UniProtKB">
        <authorList>
            <consortium name="RefSeq"/>
        </authorList>
    </citation>
    <scope>IDENTIFICATION</scope>
</reference>
<dbReference type="RefSeq" id="XP_015273141.1">
    <property type="nucleotide sequence ID" value="XM_015417655.1"/>
</dbReference>
<dbReference type="Proteomes" id="UP000694871">
    <property type="component" value="Unplaced"/>
</dbReference>